<gene>
    <name evidence="3" type="ORF">SPLIT_LOCUS6231</name>
</gene>
<dbReference type="Proteomes" id="UP001153321">
    <property type="component" value="Chromosome 21"/>
</dbReference>
<protein>
    <submittedName>
        <fullName evidence="3">Uncharacterized protein</fullName>
    </submittedName>
</protein>
<accession>A0A9P0N5R4</accession>
<evidence type="ECO:0000313" key="4">
    <source>
        <dbReference type="Proteomes" id="UP001153321"/>
    </source>
</evidence>
<keyword evidence="2" id="KW-0732">Signal</keyword>
<keyword evidence="4" id="KW-1185">Reference proteome</keyword>
<name>A0A9P0N5R4_SPOLI</name>
<organism evidence="3 4">
    <name type="scientific">Spodoptera littoralis</name>
    <name type="common">Egyptian cotton leafworm</name>
    <dbReference type="NCBI Taxonomy" id="7109"/>
    <lineage>
        <taxon>Eukaryota</taxon>
        <taxon>Metazoa</taxon>
        <taxon>Ecdysozoa</taxon>
        <taxon>Arthropoda</taxon>
        <taxon>Hexapoda</taxon>
        <taxon>Insecta</taxon>
        <taxon>Pterygota</taxon>
        <taxon>Neoptera</taxon>
        <taxon>Endopterygota</taxon>
        <taxon>Lepidoptera</taxon>
        <taxon>Glossata</taxon>
        <taxon>Ditrysia</taxon>
        <taxon>Noctuoidea</taxon>
        <taxon>Noctuidae</taxon>
        <taxon>Amphipyrinae</taxon>
        <taxon>Spodoptera</taxon>
    </lineage>
</organism>
<evidence type="ECO:0000256" key="1">
    <source>
        <dbReference type="SAM" id="MobiDB-lite"/>
    </source>
</evidence>
<proteinExistence type="predicted"/>
<feature type="signal peptide" evidence="2">
    <location>
        <begin position="1"/>
        <end position="19"/>
    </location>
</feature>
<feature type="region of interest" description="Disordered" evidence="1">
    <location>
        <begin position="227"/>
        <end position="252"/>
    </location>
</feature>
<sequence>MAAKISCFIIFGIITVVNGKPAADDTEVYVRDEFELQKILRLLANQGKFNIALRHHEDGLKNHHEDTARISSDGKHRDNYNKKENEYVTPYYDSIDEAYNDNVFQSNGHKVQHTSNANDGLGHLHETFDWKDMTVLENLKFLNGQVNIERSNVGDSNELQDDGYYDYISGIENGKKNGERRNKPEILAHNEDNNNVYLPKWMLYEISKPNVKQTAIVKLMKTYLPRSKQQKERIRKRLEQEARDKRNKAKHG</sequence>
<feature type="chain" id="PRO_5040221764" evidence="2">
    <location>
        <begin position="20"/>
        <end position="252"/>
    </location>
</feature>
<evidence type="ECO:0000313" key="3">
    <source>
        <dbReference type="EMBL" id="CAH1640875.1"/>
    </source>
</evidence>
<evidence type="ECO:0000256" key="2">
    <source>
        <dbReference type="SAM" id="SignalP"/>
    </source>
</evidence>
<dbReference type="EMBL" id="LR824552">
    <property type="protein sequence ID" value="CAH1640875.1"/>
    <property type="molecule type" value="Genomic_DNA"/>
</dbReference>
<dbReference type="AlphaFoldDB" id="A0A9P0N5R4"/>
<feature type="compositionally biased region" description="Basic and acidic residues" evidence="1">
    <location>
        <begin position="229"/>
        <end position="244"/>
    </location>
</feature>
<reference evidence="3" key="1">
    <citation type="submission" date="2022-02" db="EMBL/GenBank/DDBJ databases">
        <authorList>
            <person name="King R."/>
        </authorList>
    </citation>
    <scope>NUCLEOTIDE SEQUENCE</scope>
</reference>